<feature type="non-terminal residue" evidence="2">
    <location>
        <position position="1"/>
    </location>
</feature>
<feature type="coiled-coil region" evidence="1">
    <location>
        <begin position="37"/>
        <end position="81"/>
    </location>
</feature>
<evidence type="ECO:0000313" key="2">
    <source>
        <dbReference type="EMBL" id="SVE25065.1"/>
    </source>
</evidence>
<feature type="non-terminal residue" evidence="2">
    <location>
        <position position="243"/>
    </location>
</feature>
<gene>
    <name evidence="2" type="ORF">METZ01_LOCUS477919</name>
</gene>
<protein>
    <submittedName>
        <fullName evidence="2">Uncharacterized protein</fullName>
    </submittedName>
</protein>
<accession>A0A383C0G6</accession>
<organism evidence="2">
    <name type="scientific">marine metagenome</name>
    <dbReference type="NCBI Taxonomy" id="408172"/>
    <lineage>
        <taxon>unclassified sequences</taxon>
        <taxon>metagenomes</taxon>
        <taxon>ecological metagenomes</taxon>
    </lineage>
</organism>
<name>A0A383C0G6_9ZZZZ</name>
<keyword evidence="1" id="KW-0175">Coiled coil</keyword>
<sequence>ISTSDLETRLKEAKTKEQDANASWIDLSSTYTNILALKDKQTVLAQLKKAQAELDDNKTALAEVETLLSNDQKQLENTRDDLIVVRGVRTLEEIEIKLKVRQKDQILKEKDLEEKQQKLDETEKLIAERTMFKAMGKMVIPIPHKPAPGLKSYGFICRYNRIIEDKHADQRYFDWRAKYNGWLNANRAGIVARAVRRNLSANQAINDQLKTEWRGINPALDGPILKSKFLEIDCSKFPAGGAI</sequence>
<dbReference type="EMBL" id="UINC01204374">
    <property type="protein sequence ID" value="SVE25065.1"/>
    <property type="molecule type" value="Genomic_DNA"/>
</dbReference>
<evidence type="ECO:0000256" key="1">
    <source>
        <dbReference type="SAM" id="Coils"/>
    </source>
</evidence>
<dbReference type="AlphaFoldDB" id="A0A383C0G6"/>
<reference evidence="2" key="1">
    <citation type="submission" date="2018-05" db="EMBL/GenBank/DDBJ databases">
        <authorList>
            <person name="Lanie J.A."/>
            <person name="Ng W.-L."/>
            <person name="Kazmierczak K.M."/>
            <person name="Andrzejewski T.M."/>
            <person name="Davidsen T.M."/>
            <person name="Wayne K.J."/>
            <person name="Tettelin H."/>
            <person name="Glass J.I."/>
            <person name="Rusch D."/>
            <person name="Podicherti R."/>
            <person name="Tsui H.-C.T."/>
            <person name="Winkler M.E."/>
        </authorList>
    </citation>
    <scope>NUCLEOTIDE SEQUENCE</scope>
</reference>
<proteinExistence type="predicted"/>